<feature type="region of interest" description="Disordered" evidence="1">
    <location>
        <begin position="247"/>
        <end position="288"/>
    </location>
</feature>
<dbReference type="PANTHER" id="PTHR23282">
    <property type="entry name" value="APICAL ENDOSOMAL GLYCOPROTEIN PRECURSOR"/>
    <property type="match status" value="1"/>
</dbReference>
<comment type="caution">
    <text evidence="4">The sequence shown here is derived from an EMBL/GenBank/DDBJ whole genome shotgun (WGS) entry which is preliminary data.</text>
</comment>
<reference evidence="4 5" key="1">
    <citation type="submission" date="2024-11" db="EMBL/GenBank/DDBJ databases">
        <title>Chromosome-level genome assembly of the freshwater bivalve Anodonta woodiana.</title>
        <authorList>
            <person name="Chen X."/>
        </authorList>
    </citation>
    <scope>NUCLEOTIDE SEQUENCE [LARGE SCALE GENOMIC DNA]</scope>
    <source>
        <strain evidence="4">MN2024</strain>
        <tissue evidence="4">Gills</tissue>
    </source>
</reference>
<dbReference type="EMBL" id="JBJQND010000018">
    <property type="protein sequence ID" value="KAL3835802.1"/>
    <property type="molecule type" value="Genomic_DNA"/>
</dbReference>
<protein>
    <recommendedName>
        <fullName evidence="3">MAM domain-containing protein</fullName>
    </recommendedName>
</protein>
<keyword evidence="5" id="KW-1185">Reference proteome</keyword>
<name>A0ABD3TFL7_SINWO</name>
<gene>
    <name evidence="4" type="ORF">ACJMK2_021276</name>
</gene>
<keyword evidence="2" id="KW-0812">Transmembrane</keyword>
<dbReference type="InterPro" id="IPR013320">
    <property type="entry name" value="ConA-like_dom_sf"/>
</dbReference>
<evidence type="ECO:0000256" key="1">
    <source>
        <dbReference type="SAM" id="MobiDB-lite"/>
    </source>
</evidence>
<evidence type="ECO:0000313" key="4">
    <source>
        <dbReference type="EMBL" id="KAL3835802.1"/>
    </source>
</evidence>
<organism evidence="4 5">
    <name type="scientific">Sinanodonta woodiana</name>
    <name type="common">Chinese pond mussel</name>
    <name type="synonym">Anodonta woodiana</name>
    <dbReference type="NCBI Taxonomy" id="1069815"/>
    <lineage>
        <taxon>Eukaryota</taxon>
        <taxon>Metazoa</taxon>
        <taxon>Spiralia</taxon>
        <taxon>Lophotrochozoa</taxon>
        <taxon>Mollusca</taxon>
        <taxon>Bivalvia</taxon>
        <taxon>Autobranchia</taxon>
        <taxon>Heteroconchia</taxon>
        <taxon>Palaeoheterodonta</taxon>
        <taxon>Unionida</taxon>
        <taxon>Unionoidea</taxon>
        <taxon>Unionidae</taxon>
        <taxon>Unioninae</taxon>
        <taxon>Sinanodonta</taxon>
    </lineage>
</organism>
<dbReference type="Pfam" id="PF00629">
    <property type="entry name" value="MAM"/>
    <property type="match status" value="1"/>
</dbReference>
<dbReference type="PROSITE" id="PS50060">
    <property type="entry name" value="MAM_2"/>
    <property type="match status" value="2"/>
</dbReference>
<keyword evidence="2" id="KW-1133">Transmembrane helix</keyword>
<feature type="region of interest" description="Disordered" evidence="1">
    <location>
        <begin position="181"/>
        <end position="226"/>
    </location>
</feature>
<feature type="transmembrane region" description="Helical" evidence="2">
    <location>
        <begin position="6"/>
        <end position="24"/>
    </location>
</feature>
<dbReference type="InterPro" id="IPR000998">
    <property type="entry name" value="MAM_dom"/>
</dbReference>
<dbReference type="AlphaFoldDB" id="A0ABD3TFL7"/>
<keyword evidence="2" id="KW-0472">Membrane</keyword>
<evidence type="ECO:0000313" key="5">
    <source>
        <dbReference type="Proteomes" id="UP001634394"/>
    </source>
</evidence>
<evidence type="ECO:0000256" key="2">
    <source>
        <dbReference type="SAM" id="Phobius"/>
    </source>
</evidence>
<proteinExistence type="predicted"/>
<feature type="compositionally biased region" description="Polar residues" evidence="1">
    <location>
        <begin position="443"/>
        <end position="458"/>
    </location>
</feature>
<dbReference type="PANTHER" id="PTHR23282:SF101">
    <property type="entry name" value="MAM DOMAIN-CONTAINING PROTEIN"/>
    <property type="match status" value="1"/>
</dbReference>
<feature type="domain" description="MAM" evidence="3">
    <location>
        <begin position="50"/>
        <end position="149"/>
    </location>
</feature>
<sequence length="594" mass="65429">MDANGATVISTFILILISLIGGIVTQTRRIYIYLDPKSVNTSQSQVLQNPLRPWSCLSLWYDICGNDTGKHTLSIETKDTTTATKLRTLQLGNMTMYWSREGELDDTWHRVEITSQTDEAIRVIFVGTTQIQNGAIAVDKNKLSNSCKDNCGFDVKFCNWIQRTSDGFRWIRTDGASFPKTTGSHSGCTNKTTVPQSAKINNTTGPQSYSITMKTTSQSGRTNKTTVPQSARIYNTTGLQSYSSITMQTTSQSGRTNKTTGPLRSRTSLTRPNKTGTRTTSATGDLKDSTFSVGLKDTYANTTMPAESNVTEASTNGSRPQETTEQHITVVTGTSATLTTRDFSESTFSWNKSFTTRTSPSESNIPASYTIDSGSQITTQGHIPNVTAGVITVSLIGAVMFVVLSLLIGVWIYRKCCRLRKMVEPVELQPIASKTLSRDDETGYSSSAASCSNPGYTLSSKTSRSSTKALFDGKTDDANYKYATAFQSSTPPQWTDDTYDNTGDETKPHSDRAYDHIPTHFVEEYDAPHLTMHTRLNASERYDHVIICPDDLYDETCAAIASTLKYQSYDHVITCPDDMYEETCAAQASTVQYK</sequence>
<feature type="domain" description="MAM" evidence="3">
    <location>
        <begin position="149"/>
        <end position="186"/>
    </location>
</feature>
<feature type="region of interest" description="Disordered" evidence="1">
    <location>
        <begin position="436"/>
        <end position="462"/>
    </location>
</feature>
<dbReference type="Proteomes" id="UP001634394">
    <property type="component" value="Unassembled WGS sequence"/>
</dbReference>
<feature type="compositionally biased region" description="Polar residues" evidence="1">
    <location>
        <begin position="247"/>
        <end position="283"/>
    </location>
</feature>
<dbReference type="InterPro" id="IPR051560">
    <property type="entry name" value="MAM_domain-containing"/>
</dbReference>
<accession>A0ABD3TFL7</accession>
<evidence type="ECO:0000259" key="3">
    <source>
        <dbReference type="PROSITE" id="PS50060"/>
    </source>
</evidence>
<dbReference type="SUPFAM" id="SSF49899">
    <property type="entry name" value="Concanavalin A-like lectins/glucanases"/>
    <property type="match status" value="1"/>
</dbReference>
<dbReference type="Gene3D" id="2.60.120.200">
    <property type="match status" value="1"/>
</dbReference>
<feature type="transmembrane region" description="Helical" evidence="2">
    <location>
        <begin position="386"/>
        <end position="413"/>
    </location>
</feature>